<dbReference type="Proteomes" id="UP001249851">
    <property type="component" value="Unassembled WGS sequence"/>
</dbReference>
<protein>
    <recommendedName>
        <fullName evidence="4">Tetratricopeptide repeat protein</fullName>
    </recommendedName>
</protein>
<dbReference type="Gene3D" id="1.25.40.10">
    <property type="entry name" value="Tetratricopeptide repeat domain"/>
    <property type="match status" value="1"/>
</dbReference>
<dbReference type="Pfam" id="PF13424">
    <property type="entry name" value="TPR_12"/>
    <property type="match status" value="1"/>
</dbReference>
<name>A0AAD9QWQ4_ACRCE</name>
<organism evidence="2 3">
    <name type="scientific">Acropora cervicornis</name>
    <name type="common">Staghorn coral</name>
    <dbReference type="NCBI Taxonomy" id="6130"/>
    <lineage>
        <taxon>Eukaryota</taxon>
        <taxon>Metazoa</taxon>
        <taxon>Cnidaria</taxon>
        <taxon>Anthozoa</taxon>
        <taxon>Hexacorallia</taxon>
        <taxon>Scleractinia</taxon>
        <taxon>Astrocoeniina</taxon>
        <taxon>Acroporidae</taxon>
        <taxon>Acropora</taxon>
    </lineage>
</organism>
<evidence type="ECO:0008006" key="4">
    <source>
        <dbReference type="Google" id="ProtNLM"/>
    </source>
</evidence>
<sequence length="70" mass="7834">MTKLKNILTKHLSFRIQIDDKEGEASSNGNLGTVFLSLGKYDKAKEYLEKALAIKKEMVTKGEKPTCTET</sequence>
<keyword evidence="3" id="KW-1185">Reference proteome</keyword>
<accession>A0AAD9QWQ4</accession>
<proteinExistence type="predicted"/>
<dbReference type="InterPro" id="IPR019734">
    <property type="entry name" value="TPR_rpt"/>
</dbReference>
<feature type="repeat" description="TPR" evidence="1">
    <location>
        <begin position="25"/>
        <end position="58"/>
    </location>
</feature>
<reference evidence="2" key="2">
    <citation type="journal article" date="2023" name="Science">
        <title>Genomic signatures of disease resistance in endangered staghorn corals.</title>
        <authorList>
            <person name="Vollmer S.V."/>
            <person name="Selwyn J.D."/>
            <person name="Despard B.A."/>
            <person name="Roesel C.L."/>
        </authorList>
    </citation>
    <scope>NUCLEOTIDE SEQUENCE</scope>
    <source>
        <strain evidence="2">K2</strain>
    </source>
</reference>
<comment type="caution">
    <text evidence="2">The sequence shown here is derived from an EMBL/GenBank/DDBJ whole genome shotgun (WGS) entry which is preliminary data.</text>
</comment>
<dbReference type="InterPro" id="IPR011990">
    <property type="entry name" value="TPR-like_helical_dom_sf"/>
</dbReference>
<evidence type="ECO:0000256" key="1">
    <source>
        <dbReference type="PROSITE-ProRule" id="PRU00339"/>
    </source>
</evidence>
<dbReference type="PROSITE" id="PS50005">
    <property type="entry name" value="TPR"/>
    <property type="match status" value="1"/>
</dbReference>
<dbReference type="SUPFAM" id="SSF48452">
    <property type="entry name" value="TPR-like"/>
    <property type="match status" value="1"/>
</dbReference>
<gene>
    <name evidence="2" type="ORF">P5673_006826</name>
</gene>
<keyword evidence="1" id="KW-0802">TPR repeat</keyword>
<dbReference type="AlphaFoldDB" id="A0AAD9QWQ4"/>
<reference evidence="2" key="1">
    <citation type="journal article" date="2023" name="G3 (Bethesda)">
        <title>Whole genome assembly and annotation of the endangered Caribbean coral Acropora cervicornis.</title>
        <authorList>
            <person name="Selwyn J.D."/>
            <person name="Vollmer S.V."/>
        </authorList>
    </citation>
    <scope>NUCLEOTIDE SEQUENCE</scope>
    <source>
        <strain evidence="2">K2</strain>
    </source>
</reference>
<dbReference type="SMART" id="SM00028">
    <property type="entry name" value="TPR"/>
    <property type="match status" value="1"/>
</dbReference>
<evidence type="ECO:0000313" key="2">
    <source>
        <dbReference type="EMBL" id="KAK2568800.1"/>
    </source>
</evidence>
<evidence type="ECO:0000313" key="3">
    <source>
        <dbReference type="Proteomes" id="UP001249851"/>
    </source>
</evidence>
<dbReference type="EMBL" id="JARQWQ010000011">
    <property type="protein sequence ID" value="KAK2568800.1"/>
    <property type="molecule type" value="Genomic_DNA"/>
</dbReference>